<evidence type="ECO:0000259" key="2">
    <source>
        <dbReference type="Pfam" id="PF01757"/>
    </source>
</evidence>
<dbReference type="InterPro" id="IPR002656">
    <property type="entry name" value="Acyl_transf_3_dom"/>
</dbReference>
<evidence type="ECO:0000313" key="4">
    <source>
        <dbReference type="Proteomes" id="UP000523161"/>
    </source>
</evidence>
<feature type="transmembrane region" description="Helical" evidence="1">
    <location>
        <begin position="324"/>
        <end position="346"/>
    </location>
</feature>
<dbReference type="Proteomes" id="UP000523161">
    <property type="component" value="Unassembled WGS sequence"/>
</dbReference>
<feature type="domain" description="Acyltransferase 3" evidence="2">
    <location>
        <begin position="10"/>
        <end position="371"/>
    </location>
</feature>
<feature type="transmembrane region" description="Helical" evidence="1">
    <location>
        <begin position="352"/>
        <end position="373"/>
    </location>
</feature>
<feature type="transmembrane region" description="Helical" evidence="1">
    <location>
        <begin position="184"/>
        <end position="202"/>
    </location>
</feature>
<keyword evidence="3" id="KW-0808">Transferase</keyword>
<name>A0A7Y5AP70_9GAMM</name>
<accession>A0A7Y5AP70</accession>
<comment type="caution">
    <text evidence="3">The sequence shown here is derived from an EMBL/GenBank/DDBJ whole genome shotgun (WGS) entry which is preliminary data.</text>
</comment>
<dbReference type="GO" id="GO:0016747">
    <property type="term" value="F:acyltransferase activity, transferring groups other than amino-acyl groups"/>
    <property type="evidence" value="ECO:0007669"/>
    <property type="project" value="InterPro"/>
</dbReference>
<sequence length="405" mass="46259">MTLTADNRRYDLDWLRTLAFGLLILYHIGMYYVADWGWHIKSDTTSDVLQNLMILTNPWRMSLLFFISAMALALAQQRSSRLSLFGLRSNRLLIPLLCGMFIVVVPQVYFEALSQQLIEPGFIKFWWQYINPNTALLPEHHSPIGLLTWNHLWFLPYLWCYSVLVLLGAPLLNTLARLLKPLPGSIALLLVMAALIAAWWLLKQAYPSSHALVDDWYNHGKYFVVFIAGYLFALQGNWWLKVIAHRRWFMLAAMLCYSLIIADRNGLFDSIPASFGESVSGRLIVGVVLALNHWGWILALIGYAGRYLNKPATKLDKDGSLLRYANNAILPWYMLHQTLIIVFAVWLKPLALPMGIEAVLLIILTCLGCWAGFELVKRFRLSRWLFGLKVKLAAGRGYQTTAAQQ</sequence>
<feature type="transmembrane region" description="Helical" evidence="1">
    <location>
        <begin position="152"/>
        <end position="172"/>
    </location>
</feature>
<keyword evidence="3" id="KW-0012">Acyltransferase</keyword>
<evidence type="ECO:0000313" key="3">
    <source>
        <dbReference type="EMBL" id="NRQ41674.1"/>
    </source>
</evidence>
<dbReference type="RefSeq" id="WP_173499925.1">
    <property type="nucleotide sequence ID" value="NZ_JABSOD010000003.1"/>
</dbReference>
<feature type="transmembrane region" description="Helical" evidence="1">
    <location>
        <begin position="92"/>
        <end position="110"/>
    </location>
</feature>
<dbReference type="PANTHER" id="PTHR36927:SF3">
    <property type="entry name" value="GLUCANS BIOSYNTHESIS PROTEIN C"/>
    <property type="match status" value="1"/>
</dbReference>
<feature type="transmembrane region" description="Helical" evidence="1">
    <location>
        <begin position="283"/>
        <end position="303"/>
    </location>
</feature>
<feature type="transmembrane region" description="Helical" evidence="1">
    <location>
        <begin position="12"/>
        <end position="34"/>
    </location>
</feature>
<keyword evidence="1" id="KW-1133">Transmembrane helix</keyword>
<keyword evidence="4" id="KW-1185">Reference proteome</keyword>
<feature type="transmembrane region" description="Helical" evidence="1">
    <location>
        <begin position="247"/>
        <end position="263"/>
    </location>
</feature>
<dbReference type="AlphaFoldDB" id="A0A7Y5AP70"/>
<proteinExistence type="predicted"/>
<feature type="transmembrane region" description="Helical" evidence="1">
    <location>
        <begin position="54"/>
        <end position="72"/>
    </location>
</feature>
<evidence type="ECO:0000256" key="1">
    <source>
        <dbReference type="SAM" id="Phobius"/>
    </source>
</evidence>
<organism evidence="3 4">
    <name type="scientific">Rheinheimera lutimaris</name>
    <dbReference type="NCBI Taxonomy" id="2740584"/>
    <lineage>
        <taxon>Bacteria</taxon>
        <taxon>Pseudomonadati</taxon>
        <taxon>Pseudomonadota</taxon>
        <taxon>Gammaproteobacteria</taxon>
        <taxon>Chromatiales</taxon>
        <taxon>Chromatiaceae</taxon>
        <taxon>Rheinheimera</taxon>
    </lineage>
</organism>
<reference evidence="3 4" key="1">
    <citation type="submission" date="2020-06" db="EMBL/GenBank/DDBJ databases">
        <title>Rheinheimera sp. nov., a marine bacterium isolated from coastal.</title>
        <authorList>
            <person name="Yu Q."/>
            <person name="Qi Y."/>
            <person name="Pu J."/>
        </authorList>
    </citation>
    <scope>NUCLEOTIDE SEQUENCE [LARGE SCALE GENOMIC DNA]</scope>
    <source>
        <strain evidence="3 4">YQF-2</strain>
    </source>
</reference>
<protein>
    <submittedName>
        <fullName evidence="3">Acyltransferase family protein</fullName>
    </submittedName>
</protein>
<dbReference type="PANTHER" id="PTHR36927">
    <property type="entry name" value="BLR4337 PROTEIN"/>
    <property type="match status" value="1"/>
</dbReference>
<keyword evidence="1" id="KW-0472">Membrane</keyword>
<dbReference type="InterPro" id="IPR050623">
    <property type="entry name" value="Glucan_succinyl_AcylTrfase"/>
</dbReference>
<dbReference type="Pfam" id="PF01757">
    <property type="entry name" value="Acyl_transf_3"/>
    <property type="match status" value="1"/>
</dbReference>
<feature type="transmembrane region" description="Helical" evidence="1">
    <location>
        <begin position="222"/>
        <end position="240"/>
    </location>
</feature>
<keyword evidence="1" id="KW-0812">Transmembrane</keyword>
<dbReference type="EMBL" id="JABSOD010000003">
    <property type="protein sequence ID" value="NRQ41674.1"/>
    <property type="molecule type" value="Genomic_DNA"/>
</dbReference>
<gene>
    <name evidence="3" type="ORF">HRH59_03700</name>
</gene>